<evidence type="ECO:0000313" key="1">
    <source>
        <dbReference type="EMBL" id="KAF6114796.1"/>
    </source>
</evidence>
<dbReference type="EMBL" id="JABVXQ010000004">
    <property type="protein sequence ID" value="KAF6114796.1"/>
    <property type="molecule type" value="Genomic_DNA"/>
</dbReference>
<accession>A0A834ARY1</accession>
<proteinExistence type="predicted"/>
<dbReference type="Proteomes" id="UP000664940">
    <property type="component" value="Unassembled WGS sequence"/>
</dbReference>
<gene>
    <name evidence="1" type="ORF">HJG60_010722</name>
</gene>
<comment type="caution">
    <text evidence="1">The sequence shown here is derived from an EMBL/GenBank/DDBJ whole genome shotgun (WGS) entry which is preliminary data.</text>
</comment>
<evidence type="ECO:0000313" key="2">
    <source>
        <dbReference type="Proteomes" id="UP000664940"/>
    </source>
</evidence>
<reference evidence="1 2" key="1">
    <citation type="journal article" date="2020" name="Nature">
        <title>Six reference-quality genomes reveal evolution of bat adaptations.</title>
        <authorList>
            <person name="Jebb D."/>
            <person name="Huang Z."/>
            <person name="Pippel M."/>
            <person name="Hughes G.M."/>
            <person name="Lavrichenko K."/>
            <person name="Devanna P."/>
            <person name="Winkler S."/>
            <person name="Jermiin L.S."/>
            <person name="Skirmuntt E.C."/>
            <person name="Katzourakis A."/>
            <person name="Burkitt-Gray L."/>
            <person name="Ray D.A."/>
            <person name="Sullivan K.A.M."/>
            <person name="Roscito J.G."/>
            <person name="Kirilenko B.M."/>
            <person name="Davalos L.M."/>
            <person name="Corthals A.P."/>
            <person name="Power M.L."/>
            <person name="Jones G."/>
            <person name="Ransome R.D."/>
            <person name="Dechmann D.K.N."/>
            <person name="Locatelli A.G."/>
            <person name="Puechmaille S.J."/>
            <person name="Fedrigo O."/>
            <person name="Jarvis E.D."/>
            <person name="Hiller M."/>
            <person name="Vernes S.C."/>
            <person name="Myers E.W."/>
            <person name="Teeling E.C."/>
        </authorList>
    </citation>
    <scope>NUCLEOTIDE SEQUENCE [LARGE SCALE GENOMIC DNA]</scope>
    <source>
        <strain evidence="1">Bat1K_MPI-CBG_1</strain>
    </source>
</reference>
<sequence length="137" mass="14675">MQGPEPLEPSWGGPAGVGRSWGNSPSLHSRAVEAGLFCVTGPAPGEISFVLLRAQTRWCLGLWEDRREQYSAPGCGALRWPWLGNGHEDAPSLVMCGGGCGTGFCGEPLFSLESGILQMAWTPSMCRSLSHKETNKN</sequence>
<organism evidence="1 2">
    <name type="scientific">Phyllostomus discolor</name>
    <name type="common">pale spear-nosed bat</name>
    <dbReference type="NCBI Taxonomy" id="89673"/>
    <lineage>
        <taxon>Eukaryota</taxon>
        <taxon>Metazoa</taxon>
        <taxon>Chordata</taxon>
        <taxon>Craniata</taxon>
        <taxon>Vertebrata</taxon>
        <taxon>Euteleostomi</taxon>
        <taxon>Mammalia</taxon>
        <taxon>Eutheria</taxon>
        <taxon>Laurasiatheria</taxon>
        <taxon>Chiroptera</taxon>
        <taxon>Yangochiroptera</taxon>
        <taxon>Phyllostomidae</taxon>
        <taxon>Phyllostominae</taxon>
        <taxon>Phyllostomus</taxon>
    </lineage>
</organism>
<dbReference type="AlphaFoldDB" id="A0A834ARY1"/>
<protein>
    <submittedName>
        <fullName evidence="1">Uncharacterized protein</fullName>
    </submittedName>
</protein>
<name>A0A834ARY1_9CHIR</name>